<organism evidence="8">
    <name type="scientific">Flavobacterium columnare</name>
    <dbReference type="NCBI Taxonomy" id="996"/>
    <lineage>
        <taxon>Bacteria</taxon>
        <taxon>Pseudomonadati</taxon>
        <taxon>Bacteroidota</taxon>
        <taxon>Flavobacteriia</taxon>
        <taxon>Flavobacteriales</taxon>
        <taxon>Flavobacteriaceae</taxon>
        <taxon>Flavobacterium</taxon>
    </lineage>
</organism>
<keyword evidence="1 7" id="KW-1003">Cell membrane</keyword>
<dbReference type="InterPro" id="IPR003770">
    <property type="entry name" value="MLTG-like"/>
</dbReference>
<evidence type="ECO:0000256" key="6">
    <source>
        <dbReference type="ARBA" id="ARBA00023316"/>
    </source>
</evidence>
<proteinExistence type="inferred from homology"/>
<accession>A0AA94JPY4</accession>
<dbReference type="GO" id="GO:0009252">
    <property type="term" value="P:peptidoglycan biosynthetic process"/>
    <property type="evidence" value="ECO:0007669"/>
    <property type="project" value="UniProtKB-UniRule"/>
</dbReference>
<comment type="caution">
    <text evidence="8">The sequence shown here is derived from an EMBL/GenBank/DDBJ whole genome shotgun (WGS) entry which is preliminary data.</text>
</comment>
<dbReference type="RefSeq" id="WP_060382865.1">
    <property type="nucleotide sequence ID" value="NZ_RWGX02000008.1"/>
</dbReference>
<comment type="catalytic activity">
    <reaction evidence="7">
        <text>a peptidoglycan chain = a peptidoglycan chain with N-acetyl-1,6-anhydromuramyl-[peptide] at the reducing end + a peptidoglycan chain with N-acetylglucosamine at the non-reducing end.</text>
        <dbReference type="EC" id="4.2.2.29"/>
    </reaction>
</comment>
<dbReference type="NCBIfam" id="TIGR00247">
    <property type="entry name" value="endolytic transglycosylase MltG"/>
    <property type="match status" value="1"/>
</dbReference>
<evidence type="ECO:0000256" key="3">
    <source>
        <dbReference type="ARBA" id="ARBA00022989"/>
    </source>
</evidence>
<dbReference type="AlphaFoldDB" id="A0AA94JPY4"/>
<dbReference type="CDD" id="cd08010">
    <property type="entry name" value="MltG_like"/>
    <property type="match status" value="1"/>
</dbReference>
<dbReference type="GO" id="GO:0008932">
    <property type="term" value="F:lytic endotransglycosylase activity"/>
    <property type="evidence" value="ECO:0007669"/>
    <property type="project" value="UniProtKB-UniRule"/>
</dbReference>
<name>A0AA94JPY4_9FLAO</name>
<dbReference type="Gene3D" id="3.30.160.60">
    <property type="entry name" value="Classic Zinc Finger"/>
    <property type="match status" value="1"/>
</dbReference>
<evidence type="ECO:0000256" key="1">
    <source>
        <dbReference type="ARBA" id="ARBA00022475"/>
    </source>
</evidence>
<dbReference type="GO" id="GO:0005886">
    <property type="term" value="C:plasma membrane"/>
    <property type="evidence" value="ECO:0007669"/>
    <property type="project" value="UniProtKB-UniRule"/>
</dbReference>
<gene>
    <name evidence="7 8" type="primary">mltG</name>
    <name evidence="8" type="ORF">EJB19_00370</name>
</gene>
<dbReference type="KEGG" id="fcv:AWN65_09025"/>
<dbReference type="EC" id="4.2.2.29" evidence="7"/>
<dbReference type="PANTHER" id="PTHR30518:SF2">
    <property type="entry name" value="ENDOLYTIC MUREIN TRANSGLYCOSYLASE"/>
    <property type="match status" value="1"/>
</dbReference>
<dbReference type="HAMAP" id="MF_02065">
    <property type="entry name" value="MltG"/>
    <property type="match status" value="1"/>
</dbReference>
<reference evidence="8" key="1">
    <citation type="submission" date="2018-12" db="EMBL/GenBank/DDBJ databases">
        <title>Draft genome sequence of Flaovobacterium columnare BGFS27 isolated from channel catfish in Alabama.</title>
        <authorList>
            <person name="Cai W."/>
            <person name="Arias C."/>
        </authorList>
    </citation>
    <scope>NUCLEOTIDE SEQUENCE [LARGE SCALE GENOMIC DNA]</scope>
    <source>
        <strain evidence="8">BGFS27</strain>
    </source>
</reference>
<dbReference type="GO" id="GO:0071555">
    <property type="term" value="P:cell wall organization"/>
    <property type="evidence" value="ECO:0007669"/>
    <property type="project" value="UniProtKB-KW"/>
</dbReference>
<evidence type="ECO:0000313" key="8">
    <source>
        <dbReference type="EMBL" id="RVU89336.1"/>
    </source>
</evidence>
<keyword evidence="4 7" id="KW-0472">Membrane</keyword>
<keyword evidence="3 7" id="KW-1133">Transmembrane helix</keyword>
<keyword evidence="2 7" id="KW-0812">Transmembrane</keyword>
<evidence type="ECO:0000256" key="5">
    <source>
        <dbReference type="ARBA" id="ARBA00023239"/>
    </source>
</evidence>
<comment type="function">
    <text evidence="7">Functions as a peptidoglycan terminase that cleaves nascent peptidoglycan strands endolytically to terminate their elongation.</text>
</comment>
<evidence type="ECO:0000256" key="2">
    <source>
        <dbReference type="ARBA" id="ARBA00022692"/>
    </source>
</evidence>
<protein>
    <recommendedName>
        <fullName evidence="7">Endolytic murein transglycosylase</fullName>
        <ecNumber evidence="7">4.2.2.29</ecNumber>
    </recommendedName>
    <alternativeName>
        <fullName evidence="7">Peptidoglycan lytic transglycosylase</fullName>
    </alternativeName>
    <alternativeName>
        <fullName evidence="7">Peptidoglycan polymerization terminase</fullName>
    </alternativeName>
</protein>
<keyword evidence="6 7" id="KW-0961">Cell wall biogenesis/degradation</keyword>
<dbReference type="Pfam" id="PF02618">
    <property type="entry name" value="YceG"/>
    <property type="match status" value="1"/>
</dbReference>
<evidence type="ECO:0000256" key="7">
    <source>
        <dbReference type="HAMAP-Rule" id="MF_02065"/>
    </source>
</evidence>
<dbReference type="GeneID" id="56895912"/>
<dbReference type="PANTHER" id="PTHR30518">
    <property type="entry name" value="ENDOLYTIC MUREIN TRANSGLYCOSYLASE"/>
    <property type="match status" value="1"/>
</dbReference>
<comment type="similarity">
    <text evidence="7">Belongs to the transglycosylase MltG family.</text>
</comment>
<dbReference type="EMBL" id="RWGX01000002">
    <property type="protein sequence ID" value="RVU89336.1"/>
    <property type="molecule type" value="Genomic_DNA"/>
</dbReference>
<evidence type="ECO:0000256" key="4">
    <source>
        <dbReference type="ARBA" id="ARBA00023136"/>
    </source>
</evidence>
<keyword evidence="5 7" id="KW-0456">Lyase</keyword>
<feature type="site" description="Important for catalytic activity" evidence="7">
    <location>
        <position position="210"/>
    </location>
</feature>
<sequence>MNKKVFLGLGLVGLVLVVFVCIKAFTSNTKFEENEKYIFIPTGATYEEVIKIMTPEVVDIENFKLIAEKRSYNQNVFPGRFLLKKGMGSFQIVTALRHNIPLNLSFNNQEVLEKLVSRVAGQIEADSLSLMRVIQDPVFLKKNGLTSDNVLGIFIPNTYEIKWNIGAEKFRDKMLEEYHKFWDSDRMKKAKSLGLTPEQVITLASIVHKESVKEDERPRVAGVYLNRLKLEMPLQADPTIIFAIKKNTNDFDQVIKRVKGDMLFVNSPYNTYKNLGLPPGPIAMPDISAVDAVLSPEKHDYIYFCASVERKGYHDFAVTYEEHQANAKKYAEWVNKLGL</sequence>